<evidence type="ECO:0000313" key="5">
    <source>
        <dbReference type="Proteomes" id="UP001293593"/>
    </source>
</evidence>
<proteinExistence type="predicted"/>
<accession>A0AAE1MGS2</accession>
<sequence length="911" mass="103342">MGKRSQKRPKRNEKDHSGCMWGIISIFDFRHGSPAHKLITDARHSSKYPVGDKSIVHSKNRFEMLSNLDEDCEGNFDGGGSKRTMVTTDAVKPCVKKLIEEEMLINQDMMKNVHNVEVESKESRLRLPNPLKIDSKREKKSRKKSRDMDKQSLKSEATFESELTHNQHSRHQFKNSIDLDNIMEGFSHFRDSCSVARNHGDGEVLAQQNEKNAMAENNVKEAIYEFVNQIIYNGNDLREDENFVCSQELMQVLQVVSSDKELFLRLLQDPNSLLRKHVQELGNAQGTKFNMSKQEPSSLGQTTEVVNHKQRNLFWKKVMPQEKTPAKGNDNTGSSKRIVIFKPGPMDLPYSETDNSLASPLDSYDMNHPKGHHVRVSSHFSFTEIKKKLKHAMGKERHGNTRGIFKKLSIERQNIEQGNKVFGKDNNGMKSPNKDHFFIEKIARPTSDSKKGDRAGKLRHSEATLDRCLRQGDSNLYSEAKKHLHEILGNGDESMEFSSRQIPETLGKILSLPEYNFSPIGSPGREHEHRLVSAPTRFSTTGNIQEANEDLEAVVVGQQDQATNNPEKQSCICDESSNENVQDINLKLNLSADLTHDDEVDGTCCHPVRNEIVPEDLIAREDQKCDSEISHGSRPSLSFNQEISEDSQSLVSSPSSSSSSHSSLTRKVAEMESGPDESERPSPVSVLDTPFDISPGNTKSEPDKVPVKPLHIQFEDQDPSPMDQIEGGKICSEEHKLIFDYIEAILQSSGLNRDQLRIKYLSSNQILDQSLFDESGFSPNQLCYDMKLLFDCINEVLEDVCWQYFGILPWPPFIKPSIRPNPDMNKVVLMIWQKVCWHLLPFPRPHTLDQIVQKDMARNETWMDLRGDAETVIIEMGEAILAELMEDTVFSCVGESLESESFQPESKLQEH</sequence>
<feature type="domain" description="DUF4378" evidence="3">
    <location>
        <begin position="739"/>
        <end position="887"/>
    </location>
</feature>
<feature type="compositionally biased region" description="Low complexity" evidence="1">
    <location>
        <begin position="646"/>
        <end position="663"/>
    </location>
</feature>
<name>A0AAE1MGS2_9FABA</name>
<feature type="region of interest" description="Disordered" evidence="1">
    <location>
        <begin position="118"/>
        <end position="172"/>
    </location>
</feature>
<keyword evidence="5" id="KW-1185">Reference proteome</keyword>
<dbReference type="PANTHER" id="PTHR47212">
    <property type="entry name" value="ADHESIN-LIKE PROTEIN, PUTATIVE (DUF3741)-RELATED"/>
    <property type="match status" value="1"/>
</dbReference>
<protein>
    <recommendedName>
        <fullName evidence="6">DUF4378 domain-containing protein</fullName>
    </recommendedName>
</protein>
<dbReference type="InterPro" id="IPR022212">
    <property type="entry name" value="DUF3741"/>
</dbReference>
<feature type="region of interest" description="Disordered" evidence="1">
    <location>
        <begin position="624"/>
        <end position="705"/>
    </location>
</feature>
<evidence type="ECO:0000256" key="1">
    <source>
        <dbReference type="SAM" id="MobiDB-lite"/>
    </source>
</evidence>
<evidence type="ECO:0000259" key="3">
    <source>
        <dbReference type="Pfam" id="PF14309"/>
    </source>
</evidence>
<comment type="caution">
    <text evidence="4">The sequence shown here is derived from an EMBL/GenBank/DDBJ whole genome shotgun (WGS) entry which is preliminary data.</text>
</comment>
<gene>
    <name evidence="4" type="ORF">QN277_023855</name>
</gene>
<dbReference type="Pfam" id="PF12552">
    <property type="entry name" value="DUF3741"/>
    <property type="match status" value="1"/>
</dbReference>
<reference evidence="4" key="1">
    <citation type="submission" date="2023-10" db="EMBL/GenBank/DDBJ databases">
        <title>Chromosome-level genome of the transformable northern wattle, Acacia crassicarpa.</title>
        <authorList>
            <person name="Massaro I."/>
            <person name="Sinha N.R."/>
            <person name="Poethig S."/>
            <person name="Leichty A.R."/>
        </authorList>
    </citation>
    <scope>NUCLEOTIDE SEQUENCE</scope>
    <source>
        <strain evidence="4">Acra3RX</strain>
        <tissue evidence="4">Leaf</tissue>
    </source>
</reference>
<dbReference type="InterPro" id="IPR025486">
    <property type="entry name" value="DUF4378"/>
</dbReference>
<organism evidence="4 5">
    <name type="scientific">Acacia crassicarpa</name>
    <name type="common">northern wattle</name>
    <dbReference type="NCBI Taxonomy" id="499986"/>
    <lineage>
        <taxon>Eukaryota</taxon>
        <taxon>Viridiplantae</taxon>
        <taxon>Streptophyta</taxon>
        <taxon>Embryophyta</taxon>
        <taxon>Tracheophyta</taxon>
        <taxon>Spermatophyta</taxon>
        <taxon>Magnoliopsida</taxon>
        <taxon>eudicotyledons</taxon>
        <taxon>Gunneridae</taxon>
        <taxon>Pentapetalae</taxon>
        <taxon>rosids</taxon>
        <taxon>fabids</taxon>
        <taxon>Fabales</taxon>
        <taxon>Fabaceae</taxon>
        <taxon>Caesalpinioideae</taxon>
        <taxon>mimosoid clade</taxon>
        <taxon>Acacieae</taxon>
        <taxon>Acacia</taxon>
    </lineage>
</organism>
<feature type="compositionally biased region" description="Polar residues" evidence="1">
    <location>
        <begin position="633"/>
        <end position="642"/>
    </location>
</feature>
<feature type="domain" description="DUF3741" evidence="2">
    <location>
        <begin position="229"/>
        <end position="272"/>
    </location>
</feature>
<dbReference type="Proteomes" id="UP001293593">
    <property type="component" value="Unassembled WGS sequence"/>
</dbReference>
<evidence type="ECO:0008006" key="6">
    <source>
        <dbReference type="Google" id="ProtNLM"/>
    </source>
</evidence>
<dbReference type="AlphaFoldDB" id="A0AAE1MGS2"/>
<evidence type="ECO:0000259" key="2">
    <source>
        <dbReference type="Pfam" id="PF12552"/>
    </source>
</evidence>
<evidence type="ECO:0000313" key="4">
    <source>
        <dbReference type="EMBL" id="KAK4267007.1"/>
    </source>
</evidence>
<dbReference type="EMBL" id="JAWXYG010000007">
    <property type="protein sequence ID" value="KAK4267007.1"/>
    <property type="molecule type" value="Genomic_DNA"/>
</dbReference>
<dbReference type="PANTHER" id="PTHR47212:SF4">
    <property type="entry name" value="ADHESIN-LIKE PROTEIN, PUTATIVE (DUF3741)-RELATED"/>
    <property type="match status" value="1"/>
</dbReference>
<dbReference type="Pfam" id="PF14309">
    <property type="entry name" value="DUF4378"/>
    <property type="match status" value="1"/>
</dbReference>